<dbReference type="GO" id="GO:0003700">
    <property type="term" value="F:DNA-binding transcription factor activity"/>
    <property type="evidence" value="ECO:0000318"/>
    <property type="project" value="GO_Central"/>
</dbReference>
<feature type="compositionally biased region" description="Basic residues" evidence="4">
    <location>
        <begin position="144"/>
        <end position="155"/>
    </location>
</feature>
<feature type="compositionally biased region" description="Basic and acidic residues" evidence="4">
    <location>
        <begin position="534"/>
        <end position="547"/>
    </location>
</feature>
<evidence type="ECO:0000256" key="3">
    <source>
        <dbReference type="PROSITE-ProRule" id="PRU01191"/>
    </source>
</evidence>
<dbReference type="OMA" id="WENICID"/>
<protein>
    <submittedName>
        <fullName evidence="5">Uncharacterized protein</fullName>
    </submittedName>
</protein>
<proteinExistence type="inferred from homology"/>
<feature type="region of interest" description="SAW" evidence="3">
    <location>
        <begin position="459"/>
        <end position="534"/>
    </location>
</feature>
<dbReference type="HOGENOM" id="CLU_011924_2_1_1"/>
<dbReference type="Gramene" id="KQL13391">
    <property type="protein sequence ID" value="KQL13391"/>
    <property type="gene ID" value="SETIT_024734mg"/>
</dbReference>
<dbReference type="GO" id="GO:0005634">
    <property type="term" value="C:nucleus"/>
    <property type="evidence" value="ECO:0000318"/>
    <property type="project" value="GO_Central"/>
</dbReference>
<evidence type="ECO:0000313" key="5">
    <source>
        <dbReference type="EnsemblPlants" id="KQL13391"/>
    </source>
</evidence>
<dbReference type="GO" id="GO:0006355">
    <property type="term" value="P:regulation of DNA-templated transcription"/>
    <property type="evidence" value="ECO:0000318"/>
    <property type="project" value="GO_Central"/>
</dbReference>
<name>K3ZDU3_SETIT</name>
<comment type="similarity">
    <text evidence="3">Belongs to the GRAS family.</text>
</comment>
<dbReference type="STRING" id="4555.K3ZDU3"/>
<reference evidence="6" key="1">
    <citation type="journal article" date="2012" name="Nat. Biotechnol.">
        <title>Reference genome sequence of the model plant Setaria.</title>
        <authorList>
            <person name="Bennetzen J.L."/>
            <person name="Schmutz J."/>
            <person name="Wang H."/>
            <person name="Percifield R."/>
            <person name="Hawkins J."/>
            <person name="Pontaroli A.C."/>
            <person name="Estep M."/>
            <person name="Feng L."/>
            <person name="Vaughn J.N."/>
            <person name="Grimwood J."/>
            <person name="Jenkins J."/>
            <person name="Barry K."/>
            <person name="Lindquist E."/>
            <person name="Hellsten U."/>
            <person name="Deshpande S."/>
            <person name="Wang X."/>
            <person name="Wu X."/>
            <person name="Mitros T."/>
            <person name="Triplett J."/>
            <person name="Yang X."/>
            <person name="Ye C.Y."/>
            <person name="Mauro-Herrera M."/>
            <person name="Wang L."/>
            <person name="Li P."/>
            <person name="Sharma M."/>
            <person name="Sharma R."/>
            <person name="Ronald P.C."/>
            <person name="Panaud O."/>
            <person name="Kellogg E.A."/>
            <person name="Brutnell T.P."/>
            <person name="Doust A.N."/>
            <person name="Tuskan G.A."/>
            <person name="Rokhsar D."/>
            <person name="Devos K.M."/>
        </authorList>
    </citation>
    <scope>NUCLEOTIDE SEQUENCE [LARGE SCALE GENOMIC DNA]</scope>
    <source>
        <strain evidence="6">cv. Yugu1</strain>
    </source>
</reference>
<dbReference type="Pfam" id="PF03514">
    <property type="entry name" value="GRAS"/>
    <property type="match status" value="1"/>
</dbReference>
<dbReference type="EMBL" id="AGNK02001448">
    <property type="status" value="NOT_ANNOTATED_CDS"/>
    <property type="molecule type" value="Genomic_DNA"/>
</dbReference>
<organism evidence="5 6">
    <name type="scientific">Setaria italica</name>
    <name type="common">Foxtail millet</name>
    <name type="synonym">Panicum italicum</name>
    <dbReference type="NCBI Taxonomy" id="4555"/>
    <lineage>
        <taxon>Eukaryota</taxon>
        <taxon>Viridiplantae</taxon>
        <taxon>Streptophyta</taxon>
        <taxon>Embryophyta</taxon>
        <taxon>Tracheophyta</taxon>
        <taxon>Spermatophyta</taxon>
        <taxon>Magnoliopsida</taxon>
        <taxon>Liliopsida</taxon>
        <taxon>Poales</taxon>
        <taxon>Poaceae</taxon>
        <taxon>PACMAD clade</taxon>
        <taxon>Panicoideae</taxon>
        <taxon>Panicodae</taxon>
        <taxon>Paniceae</taxon>
        <taxon>Cenchrinae</taxon>
        <taxon>Setaria</taxon>
    </lineage>
</organism>
<feature type="short sequence motif" description="VHIID" evidence="3">
    <location>
        <begin position="271"/>
        <end position="275"/>
    </location>
</feature>
<dbReference type="AlphaFoldDB" id="K3ZDU3"/>
<keyword evidence="2" id="KW-0804">Transcription</keyword>
<evidence type="ECO:0000256" key="4">
    <source>
        <dbReference type="SAM" id="MobiDB-lite"/>
    </source>
</evidence>
<feature type="region of interest" description="Leucine repeat II (LRII)" evidence="3">
    <location>
        <begin position="321"/>
        <end position="353"/>
    </location>
</feature>
<dbReference type="Proteomes" id="UP000004995">
    <property type="component" value="Unassembled WGS sequence"/>
</dbReference>
<dbReference type="InParanoid" id="K3ZDU3"/>
<sequence>MPPFYDILGQAYPSSPKDTRISTDSQIDCLQDSSSSYTKGACSGRFVSDILGPQGMHLVANDWASECDHFSLQFQRAAEEANKLVPSIERLMVDLDSNGLSDSNQMIGEAIGQKSKHLHCDAAHLREMKAKEESNSQQNVQSKRYGHGKVKSRSKKKEEGIDLRALLIQCAQAIAVNSLPFAGELLKKIRHHASPYGDGSQRLAIYLADGLEARLAGTGSKMYQKLMEKRTRATDMLKAYRLFIAVCPFTRVAYYFSNQTIADVLNGRPKVHIIDFGITLGFQWPSLIQRFAKQEGGPPKLRITGIDVPQSGFRPCATLESTGKRLAEYAEMFNVPFQYQGITSQWENICIDNLNIDNDEVLIINCMYRTKYLGDELEDIDCPRDRVLRIMKRINPEVLILGISNGLYSSPFFLPRFREVLFHYSSLFDMLNTTVLQSHEERIRIERDLLGAGALNVVACEGAERIERPETYKQWQVRSLKAGFKQLPINQAILKRSIDEKNKHYHNDFVIDEDSGWLLQGWKGRVMHAVSSWKPKESYTNQKDRSRSSCTNQLY</sequence>
<dbReference type="eggNOG" id="ENOG502QSQ6">
    <property type="taxonomic scope" value="Eukaryota"/>
</dbReference>
<comment type="caution">
    <text evidence="3">Lacks conserved residue(s) required for the propagation of feature annotation.</text>
</comment>
<evidence type="ECO:0000256" key="2">
    <source>
        <dbReference type="ARBA" id="ARBA00023163"/>
    </source>
</evidence>
<feature type="region of interest" description="Disordered" evidence="4">
    <location>
        <begin position="129"/>
        <end position="156"/>
    </location>
</feature>
<accession>K3ZDU3</accession>
<dbReference type="GO" id="GO:0043565">
    <property type="term" value="F:sequence-specific DNA binding"/>
    <property type="evidence" value="ECO:0000318"/>
    <property type="project" value="GO_Central"/>
</dbReference>
<feature type="region of interest" description="Leucine repeat I (LRI)" evidence="3">
    <location>
        <begin position="161"/>
        <end position="221"/>
    </location>
</feature>
<keyword evidence="6" id="KW-1185">Reference proteome</keyword>
<feature type="region of interest" description="Disordered" evidence="4">
    <location>
        <begin position="533"/>
        <end position="555"/>
    </location>
</feature>
<dbReference type="InterPro" id="IPR005202">
    <property type="entry name" value="TF_GRAS"/>
</dbReference>
<evidence type="ECO:0000256" key="1">
    <source>
        <dbReference type="ARBA" id="ARBA00023015"/>
    </source>
</evidence>
<keyword evidence="1" id="KW-0805">Transcription regulation</keyword>
<reference evidence="5" key="2">
    <citation type="submission" date="2018-08" db="UniProtKB">
        <authorList>
            <consortium name="EnsemblPlants"/>
        </authorList>
    </citation>
    <scope>IDENTIFICATION</scope>
    <source>
        <strain evidence="5">Yugu1</strain>
    </source>
</reference>
<feature type="region of interest" description="VHIID" evidence="3">
    <location>
        <begin position="240"/>
        <end position="305"/>
    </location>
</feature>
<dbReference type="PANTHER" id="PTHR31636">
    <property type="entry name" value="OSJNBA0084A10.13 PROTEIN-RELATED"/>
    <property type="match status" value="1"/>
</dbReference>
<dbReference type="EnsemblPlants" id="KQL13391">
    <property type="protein sequence ID" value="KQL13391"/>
    <property type="gene ID" value="SETIT_024734mg"/>
</dbReference>
<dbReference type="PROSITE" id="PS50985">
    <property type="entry name" value="GRAS"/>
    <property type="match status" value="1"/>
</dbReference>
<evidence type="ECO:0000313" key="6">
    <source>
        <dbReference type="Proteomes" id="UP000004995"/>
    </source>
</evidence>